<dbReference type="Proteomes" id="UP000252107">
    <property type="component" value="Unassembled WGS sequence"/>
</dbReference>
<feature type="domain" description="AAA+ ATPase" evidence="4">
    <location>
        <begin position="428"/>
        <end position="560"/>
    </location>
</feature>
<dbReference type="CDD" id="cd19481">
    <property type="entry name" value="RecA-like_protease"/>
    <property type="match status" value="1"/>
</dbReference>
<sequence length="642" mass="71437">MRLFLEHFIEQQTNQPLPVLLDQLASNTVLTSAPPALDRLCAIFNLSAFERNILLLCVGMELDKSFEKLCADASGNSKYTYPTLGMALTALPGAHLSVLSQESPLQHWQLIEINSGSALTKSPLRIDQRILCYLVGEPYVDKTLESFVKPISVVEQANIKLQPSHQNLAEQLVEVWSSARNTSTTSIIQLCDADLTASSSIASLACIQVSCNLCVMKAHRLPADPDKLNQLIQRWEREAFLSNSALLLDCHQVNTQEQAKLSAIAQLVENINTHLIITSRERLPLSHHSFITFDVPKLTTTEQLAIWQDTLGDSCIELNGHVEALVAQFNLSQGGIQAAVATAKGKVNTQETEPTQNHLALALWDSCRIQARPQLDDLATRIDITATWDDLVLPEQQQQTLREMITHVRQRMTVYEKWGFATKSCRGLGIAALFTGTSGTGKTMSAEVIANELRLDLYRIDLSAVVSKYIGETEKNLRRIFDAAEAGGAVLLFDEADALFSKRTQVKDSHDRNANMETNYLLQRMEAYQGLAILTTNLKDSIDTAFLRRIRFVIEYPFPNARERKEIWRRIFPINTPTQGLDYAKLARLNVSGGIIRNIALNAAFLAAEASESVTMKHLLNATINESRKSGQGLTDAIKDWV</sequence>
<dbReference type="InterPro" id="IPR003959">
    <property type="entry name" value="ATPase_AAA_core"/>
</dbReference>
<dbReference type="GO" id="GO:0005524">
    <property type="term" value="F:ATP binding"/>
    <property type="evidence" value="ECO:0007669"/>
    <property type="project" value="UniProtKB-KW"/>
</dbReference>
<dbReference type="EMBL" id="LXQD01000353">
    <property type="protein sequence ID" value="RCJ17839.1"/>
    <property type="molecule type" value="Genomic_DNA"/>
</dbReference>
<dbReference type="PANTHER" id="PTHR23073">
    <property type="entry name" value="26S PROTEASOME REGULATORY SUBUNIT"/>
    <property type="match status" value="1"/>
</dbReference>
<organism evidence="5 6">
    <name type="scientific">Nostoc minutum NIES-26</name>
    <dbReference type="NCBI Taxonomy" id="1844469"/>
    <lineage>
        <taxon>Bacteria</taxon>
        <taxon>Bacillati</taxon>
        <taxon>Cyanobacteriota</taxon>
        <taxon>Cyanophyceae</taxon>
        <taxon>Nostocales</taxon>
        <taxon>Nostocaceae</taxon>
        <taxon>Nostoc</taxon>
    </lineage>
</organism>
<evidence type="ECO:0000259" key="4">
    <source>
        <dbReference type="SMART" id="SM00382"/>
    </source>
</evidence>
<evidence type="ECO:0000256" key="3">
    <source>
        <dbReference type="ARBA" id="ARBA00022840"/>
    </source>
</evidence>
<reference evidence="5" key="1">
    <citation type="submission" date="2016-04" db="EMBL/GenBank/DDBJ databases">
        <authorList>
            <person name="Tabuchi Yagui T.R."/>
        </authorList>
    </citation>
    <scope>NUCLEOTIDE SEQUENCE [LARGE SCALE GENOMIC DNA]</scope>
    <source>
        <strain evidence="5">NIES-26</strain>
    </source>
</reference>
<dbReference type="InterPro" id="IPR050221">
    <property type="entry name" value="26S_Proteasome_ATPase"/>
</dbReference>
<dbReference type="InterPro" id="IPR054472">
    <property type="entry name" value="WHD"/>
</dbReference>
<dbReference type="Gene3D" id="3.40.50.300">
    <property type="entry name" value="P-loop containing nucleotide triphosphate hydrolases"/>
    <property type="match status" value="1"/>
</dbReference>
<gene>
    <name evidence="5" type="ORF">A6770_33630</name>
</gene>
<dbReference type="AlphaFoldDB" id="A0A367Q0Y0"/>
<dbReference type="Pfam" id="PF00004">
    <property type="entry name" value="AAA"/>
    <property type="match status" value="1"/>
</dbReference>
<keyword evidence="3" id="KW-0067">ATP-binding</keyword>
<protein>
    <submittedName>
        <fullName evidence="5">ATPase</fullName>
    </submittedName>
</protein>
<dbReference type="SMART" id="SM00382">
    <property type="entry name" value="AAA"/>
    <property type="match status" value="1"/>
</dbReference>
<keyword evidence="6" id="KW-1185">Reference proteome</keyword>
<comment type="caution">
    <text evidence="5">The sequence shown here is derived from an EMBL/GenBank/DDBJ whole genome shotgun (WGS) entry which is preliminary data.</text>
</comment>
<name>A0A367Q0Y0_9NOSO</name>
<comment type="similarity">
    <text evidence="1">Belongs to the AAA ATPase family.</text>
</comment>
<dbReference type="InterPro" id="IPR027417">
    <property type="entry name" value="P-loop_NTPase"/>
</dbReference>
<accession>A0A367Q0Y0</accession>
<dbReference type="GO" id="GO:0016887">
    <property type="term" value="F:ATP hydrolysis activity"/>
    <property type="evidence" value="ECO:0007669"/>
    <property type="project" value="InterPro"/>
</dbReference>
<evidence type="ECO:0000313" key="5">
    <source>
        <dbReference type="EMBL" id="RCJ17839.1"/>
    </source>
</evidence>
<dbReference type="Pfam" id="PF22977">
    <property type="entry name" value="WHD"/>
    <property type="match status" value="1"/>
</dbReference>
<keyword evidence="2" id="KW-0547">Nucleotide-binding</keyword>
<evidence type="ECO:0000313" key="6">
    <source>
        <dbReference type="Proteomes" id="UP000252107"/>
    </source>
</evidence>
<dbReference type="SUPFAM" id="SSF52540">
    <property type="entry name" value="P-loop containing nucleoside triphosphate hydrolases"/>
    <property type="match status" value="1"/>
</dbReference>
<evidence type="ECO:0000256" key="2">
    <source>
        <dbReference type="ARBA" id="ARBA00022741"/>
    </source>
</evidence>
<proteinExistence type="inferred from homology"/>
<dbReference type="InterPro" id="IPR003593">
    <property type="entry name" value="AAA+_ATPase"/>
</dbReference>
<evidence type="ECO:0000256" key="1">
    <source>
        <dbReference type="ARBA" id="ARBA00006914"/>
    </source>
</evidence>